<comment type="similarity">
    <text evidence="7">Belongs to the methyl-accepting chemotaxis (MCP) protein family.</text>
</comment>
<evidence type="ECO:0000259" key="12">
    <source>
        <dbReference type="PROSITE" id="PS50111"/>
    </source>
</evidence>
<dbReference type="InterPro" id="IPR004010">
    <property type="entry name" value="Double_Cache_2"/>
</dbReference>
<name>A0A1I5PG71_9BACT</name>
<evidence type="ECO:0000256" key="9">
    <source>
        <dbReference type="SAM" id="Coils"/>
    </source>
</evidence>
<dbReference type="GO" id="GO:0005886">
    <property type="term" value="C:plasma membrane"/>
    <property type="evidence" value="ECO:0007669"/>
    <property type="project" value="UniProtKB-SubCell"/>
</dbReference>
<keyword evidence="6 11" id="KW-0472">Membrane</keyword>
<dbReference type="AlphaFoldDB" id="A0A1I5PG71"/>
<evidence type="ECO:0000256" key="8">
    <source>
        <dbReference type="PROSITE-ProRule" id="PRU00284"/>
    </source>
</evidence>
<dbReference type="EMBL" id="FOXB01000015">
    <property type="protein sequence ID" value="SFP33074.1"/>
    <property type="molecule type" value="Genomic_DNA"/>
</dbReference>
<evidence type="ECO:0000256" key="11">
    <source>
        <dbReference type="SAM" id="Phobius"/>
    </source>
</evidence>
<evidence type="ECO:0000256" key="10">
    <source>
        <dbReference type="SAM" id="MobiDB-lite"/>
    </source>
</evidence>
<dbReference type="GO" id="GO:0004888">
    <property type="term" value="F:transmembrane signaling receptor activity"/>
    <property type="evidence" value="ECO:0007669"/>
    <property type="project" value="InterPro"/>
</dbReference>
<keyword evidence="2" id="KW-1003">Cell membrane</keyword>
<feature type="coiled-coil region" evidence="9">
    <location>
        <begin position="621"/>
        <end position="648"/>
    </location>
</feature>
<feature type="region of interest" description="Disordered" evidence="10">
    <location>
        <begin position="664"/>
        <end position="705"/>
    </location>
</feature>
<evidence type="ECO:0000256" key="5">
    <source>
        <dbReference type="ARBA" id="ARBA00022989"/>
    </source>
</evidence>
<dbReference type="InterPro" id="IPR033480">
    <property type="entry name" value="sCache_2"/>
</dbReference>
<reference evidence="13 14" key="1">
    <citation type="submission" date="2016-10" db="EMBL/GenBank/DDBJ databases">
        <authorList>
            <person name="de Groot N.N."/>
        </authorList>
    </citation>
    <scope>NUCLEOTIDE SEQUENCE [LARGE SCALE GENOMIC DNA]</scope>
    <source>
        <strain evidence="13 14">EP1-55-1</strain>
    </source>
</reference>
<evidence type="ECO:0000313" key="14">
    <source>
        <dbReference type="Proteomes" id="UP000199227"/>
    </source>
</evidence>
<dbReference type="SUPFAM" id="SSF58104">
    <property type="entry name" value="Methyl-accepting chemotaxis protein (MCP) signaling domain"/>
    <property type="match status" value="1"/>
</dbReference>
<feature type="compositionally biased region" description="Basic and acidic residues" evidence="10">
    <location>
        <begin position="664"/>
        <end position="677"/>
    </location>
</feature>
<feature type="domain" description="Methyl-accepting transducer" evidence="12">
    <location>
        <begin position="435"/>
        <end position="650"/>
    </location>
</feature>
<dbReference type="GO" id="GO:0007165">
    <property type="term" value="P:signal transduction"/>
    <property type="evidence" value="ECO:0007669"/>
    <property type="project" value="UniProtKB-KW"/>
</dbReference>
<dbReference type="Proteomes" id="UP000199227">
    <property type="component" value="Unassembled WGS sequence"/>
</dbReference>
<keyword evidence="3" id="KW-0145">Chemotaxis</keyword>
<dbReference type="Pfam" id="PF08269">
    <property type="entry name" value="dCache_2"/>
    <property type="match status" value="1"/>
</dbReference>
<evidence type="ECO:0000256" key="4">
    <source>
        <dbReference type="ARBA" id="ARBA00022692"/>
    </source>
</evidence>
<dbReference type="PRINTS" id="PR00260">
    <property type="entry name" value="CHEMTRNSDUCR"/>
</dbReference>
<dbReference type="Gene3D" id="3.30.450.20">
    <property type="entry name" value="PAS domain"/>
    <property type="match status" value="2"/>
</dbReference>
<keyword evidence="14" id="KW-1185">Reference proteome</keyword>
<gene>
    <name evidence="13" type="ORF">SAMN05216234_11528</name>
</gene>
<dbReference type="Gene3D" id="1.10.287.950">
    <property type="entry name" value="Methyl-accepting chemotaxis protein"/>
    <property type="match status" value="1"/>
</dbReference>
<evidence type="ECO:0000313" key="13">
    <source>
        <dbReference type="EMBL" id="SFP33074.1"/>
    </source>
</evidence>
<dbReference type="FunFam" id="1.10.287.950:FF:000001">
    <property type="entry name" value="Methyl-accepting chemotaxis sensory transducer"/>
    <property type="match status" value="1"/>
</dbReference>
<evidence type="ECO:0000256" key="1">
    <source>
        <dbReference type="ARBA" id="ARBA00004651"/>
    </source>
</evidence>
<proteinExistence type="inferred from homology"/>
<protein>
    <submittedName>
        <fullName evidence="13">Methyl-accepting chemotaxis protein</fullName>
    </submittedName>
</protein>
<dbReference type="PANTHER" id="PTHR43531:SF11">
    <property type="entry name" value="METHYL-ACCEPTING CHEMOTAXIS PROTEIN 3"/>
    <property type="match status" value="1"/>
</dbReference>
<dbReference type="PROSITE" id="PS50111">
    <property type="entry name" value="CHEMOTAXIS_TRANSDUC_2"/>
    <property type="match status" value="1"/>
</dbReference>
<keyword evidence="8" id="KW-0807">Transducer</keyword>
<evidence type="ECO:0000256" key="6">
    <source>
        <dbReference type="ARBA" id="ARBA00023136"/>
    </source>
</evidence>
<dbReference type="Pfam" id="PF00015">
    <property type="entry name" value="MCPsignal"/>
    <property type="match status" value="1"/>
</dbReference>
<dbReference type="CDD" id="cd11386">
    <property type="entry name" value="MCP_signal"/>
    <property type="match status" value="1"/>
</dbReference>
<dbReference type="SMART" id="SM00283">
    <property type="entry name" value="MA"/>
    <property type="match status" value="1"/>
</dbReference>
<keyword evidence="9" id="KW-0175">Coiled coil</keyword>
<dbReference type="OrthoDB" id="5348717at2"/>
<dbReference type="InterPro" id="IPR004089">
    <property type="entry name" value="MCPsignal_dom"/>
</dbReference>
<dbReference type="InterPro" id="IPR004090">
    <property type="entry name" value="Chemotax_Me-accpt_rcpt"/>
</dbReference>
<dbReference type="InterPro" id="IPR051310">
    <property type="entry name" value="MCP_chemotaxis"/>
</dbReference>
<dbReference type="STRING" id="223786.SAMN05216234_11528"/>
<feature type="transmembrane region" description="Helical" evidence="11">
    <location>
        <begin position="12"/>
        <end position="33"/>
    </location>
</feature>
<keyword evidence="4 11" id="KW-0812">Transmembrane</keyword>
<evidence type="ECO:0000256" key="3">
    <source>
        <dbReference type="ARBA" id="ARBA00022500"/>
    </source>
</evidence>
<sequence>MKKMSIKLKLQLILLAAVFFTSLVLIIISLISINNMSKENIKIYREDTYTARKEELSNYTSIAMNIVKSYYERTSKDKLENEVKEYITEQSDFLFSIIEKQYEMYKDKLSKKELKKLIIATVNATRYGEAGYFWINDFNYKMVMHPIKKKLTGKYFKNNPKVPFVALGVDELKKSGKNVGYISYSFYSPKSKKYVYKSSIVRVFKPFGWIIGTGAYIDDITQKMQKEALKAISEIRYGKNGYFWINDMDYNMVMHPIKKELTGKNFKDNPKVPFVALGVNALKSSSKDEAIFEYSFYNPATEKTARKMSNVRLFKPWNWVIGTGTYIDDIEHQVQVMQEQSLKTVKEAIINIIIISIIVAVILLFIMSFVIKHNIINKITNLVKKIEEVNRRIKDGDIRSRVEVKGIDREFQVIPEVVNNILETMEKLISNVKSSTERIAVASSEVKSAAHSLSAGATEQASSLEEMSAAIEEMSGSISQNADNAKKTNEITLNTVTMAEDGGKSVNETAEAMKNVASRISIIEDIAYQTNLLALNAAIEAARAGEHGKGFAVVASEVRKLAERSQTAAQEISQITSDSVEVSQRAGELINEIVPNIKKISDLIEEISSASSEQELGISQIATAITELDQTAQQNAAASEELASSSEETNSQVEKLKEMVSFFKSDKKDDDEKKESLVTDNSEEKEDSVKKTFDNRENSQNFVSF</sequence>
<keyword evidence="5 11" id="KW-1133">Transmembrane helix</keyword>
<accession>A0A1I5PG71</accession>
<organism evidence="13 14">
    <name type="scientific">Hydrogenimonas thermophila</name>
    <dbReference type="NCBI Taxonomy" id="223786"/>
    <lineage>
        <taxon>Bacteria</taxon>
        <taxon>Pseudomonadati</taxon>
        <taxon>Campylobacterota</taxon>
        <taxon>Epsilonproteobacteria</taxon>
        <taxon>Campylobacterales</taxon>
        <taxon>Hydrogenimonadaceae</taxon>
        <taxon>Hydrogenimonas</taxon>
    </lineage>
</organism>
<dbReference type="SMART" id="SM01049">
    <property type="entry name" value="Cache_2"/>
    <property type="match status" value="2"/>
</dbReference>
<feature type="compositionally biased region" description="Basic and acidic residues" evidence="10">
    <location>
        <begin position="687"/>
        <end position="697"/>
    </location>
</feature>
<dbReference type="PANTHER" id="PTHR43531">
    <property type="entry name" value="PROTEIN ICFG"/>
    <property type="match status" value="1"/>
</dbReference>
<feature type="transmembrane region" description="Helical" evidence="11">
    <location>
        <begin position="348"/>
        <end position="371"/>
    </location>
</feature>
<evidence type="ECO:0000256" key="7">
    <source>
        <dbReference type="ARBA" id="ARBA00029447"/>
    </source>
</evidence>
<comment type="subcellular location">
    <subcellularLocation>
        <location evidence="1">Cell membrane</location>
        <topology evidence="1">Multi-pass membrane protein</topology>
    </subcellularLocation>
</comment>
<dbReference type="GO" id="GO:0006935">
    <property type="term" value="P:chemotaxis"/>
    <property type="evidence" value="ECO:0007669"/>
    <property type="project" value="UniProtKB-KW"/>
</dbReference>
<evidence type="ECO:0000256" key="2">
    <source>
        <dbReference type="ARBA" id="ARBA00022475"/>
    </source>
</evidence>